<evidence type="ECO:0000313" key="2">
    <source>
        <dbReference type="EMBL" id="OGE43743.1"/>
    </source>
</evidence>
<feature type="compositionally biased region" description="Basic and acidic residues" evidence="1">
    <location>
        <begin position="1"/>
        <end position="11"/>
    </location>
</feature>
<feature type="region of interest" description="Disordered" evidence="1">
    <location>
        <begin position="1"/>
        <end position="67"/>
    </location>
</feature>
<accession>A0A1F5KS47</accession>
<dbReference type="Proteomes" id="UP000178565">
    <property type="component" value="Unassembled WGS sequence"/>
</dbReference>
<dbReference type="EMBL" id="MFDM01000013">
    <property type="protein sequence ID" value="OGE43743.1"/>
    <property type="molecule type" value="Genomic_DNA"/>
</dbReference>
<proteinExistence type="predicted"/>
<dbReference type="AlphaFoldDB" id="A0A1F5KS47"/>
<feature type="compositionally biased region" description="Basic and acidic residues" evidence="1">
    <location>
        <begin position="58"/>
        <end position="67"/>
    </location>
</feature>
<gene>
    <name evidence="2" type="ORF">A3B45_04005</name>
</gene>
<organism evidence="2 3">
    <name type="scientific">Candidatus Daviesbacteria bacterium RIFCSPLOWO2_01_FULL_39_12</name>
    <dbReference type="NCBI Taxonomy" id="1797785"/>
    <lineage>
        <taxon>Bacteria</taxon>
        <taxon>Candidatus Daviesiibacteriota</taxon>
    </lineage>
</organism>
<name>A0A1F5KS47_9BACT</name>
<feature type="compositionally biased region" description="Acidic residues" evidence="1">
    <location>
        <begin position="12"/>
        <end position="22"/>
    </location>
</feature>
<evidence type="ECO:0000256" key="1">
    <source>
        <dbReference type="SAM" id="MobiDB-lite"/>
    </source>
</evidence>
<comment type="caution">
    <text evidence="2">The sequence shown here is derived from an EMBL/GenBank/DDBJ whole genome shotgun (WGS) entry which is preliminary data.</text>
</comment>
<protein>
    <submittedName>
        <fullName evidence="2">Uncharacterized protein</fullName>
    </submittedName>
</protein>
<sequence length="67" mass="7420">MDDDLKHKQAEEADEEITDEESSLGHAPKDVEDIDETLESVGLPSDKKGPKELNLAKAIEKTSKSQR</sequence>
<evidence type="ECO:0000313" key="3">
    <source>
        <dbReference type="Proteomes" id="UP000178565"/>
    </source>
</evidence>
<reference evidence="2 3" key="1">
    <citation type="journal article" date="2016" name="Nat. Commun.">
        <title>Thousands of microbial genomes shed light on interconnected biogeochemical processes in an aquifer system.</title>
        <authorList>
            <person name="Anantharaman K."/>
            <person name="Brown C.T."/>
            <person name="Hug L.A."/>
            <person name="Sharon I."/>
            <person name="Castelle C.J."/>
            <person name="Probst A.J."/>
            <person name="Thomas B.C."/>
            <person name="Singh A."/>
            <person name="Wilkins M.J."/>
            <person name="Karaoz U."/>
            <person name="Brodie E.L."/>
            <person name="Williams K.H."/>
            <person name="Hubbard S.S."/>
            <person name="Banfield J.F."/>
        </authorList>
    </citation>
    <scope>NUCLEOTIDE SEQUENCE [LARGE SCALE GENOMIC DNA]</scope>
</reference>